<comment type="caution">
    <text evidence="9">The sequence shown here is derived from an EMBL/GenBank/DDBJ whole genome shotgun (WGS) entry which is preliminary data.</text>
</comment>
<dbReference type="GO" id="GO:0003712">
    <property type="term" value="F:transcription coregulator activity"/>
    <property type="evidence" value="ECO:0007669"/>
    <property type="project" value="InterPro"/>
</dbReference>
<dbReference type="Gene3D" id="1.10.10.1340">
    <property type="entry name" value="Mediator of RNA polymerase II, submodule Med31 (Soh1)"/>
    <property type="match status" value="1"/>
</dbReference>
<keyword evidence="4 8" id="KW-0805">Transcription regulation</keyword>
<comment type="function">
    <text evidence="8">Component of the Mediator complex, a coactivator involved in the regulated transcription of nearly all RNA polymerase II-dependent genes. Mediator functions as a bridge to convey information from gene-specific regulatory proteins to the basal RNA polymerase II transcription machinery. Mediator is recruited to promoters by direct interactions with regulatory proteins and serves as a scaffold for the assembly of a functional preinitiation complex with RNA polymerase II and the general transcription factors.</text>
</comment>
<keyword evidence="10" id="KW-1185">Reference proteome</keyword>
<dbReference type="GO" id="GO:0006355">
    <property type="term" value="P:regulation of DNA-templated transcription"/>
    <property type="evidence" value="ECO:0007669"/>
    <property type="project" value="InterPro"/>
</dbReference>
<protein>
    <recommendedName>
        <fullName evidence="3 8">Mediator of RNA polymerase II transcription subunit 31</fullName>
    </recommendedName>
</protein>
<gene>
    <name evidence="9" type="ORF">PSACC_01673</name>
</gene>
<sequence>MRSAASWKVTNATGKSWTDEFMESVAIHSASALICHDAACNLIVRDQGSLVMTKTVQERERFALELEFVQCLANPAYLLCIVESGA</sequence>
<keyword evidence="7 8" id="KW-0539">Nucleus</keyword>
<comment type="similarity">
    <text evidence="2 8">Belongs to the Mediator complex subunit 31 family.</text>
</comment>
<evidence type="ECO:0000256" key="5">
    <source>
        <dbReference type="ARBA" id="ARBA00023159"/>
    </source>
</evidence>
<dbReference type="EMBL" id="MTSL01000117">
    <property type="protein sequence ID" value="PJF18510.1"/>
    <property type="molecule type" value="Genomic_DNA"/>
</dbReference>
<organism evidence="9 10">
    <name type="scientific">Paramicrosporidium saccamoebae</name>
    <dbReference type="NCBI Taxonomy" id="1246581"/>
    <lineage>
        <taxon>Eukaryota</taxon>
        <taxon>Fungi</taxon>
        <taxon>Fungi incertae sedis</taxon>
        <taxon>Cryptomycota</taxon>
        <taxon>Cryptomycota incertae sedis</taxon>
        <taxon>Paramicrosporidium</taxon>
    </lineage>
</organism>
<comment type="subunit">
    <text evidence="8">Component of the Mediator complex.</text>
</comment>
<evidence type="ECO:0000313" key="10">
    <source>
        <dbReference type="Proteomes" id="UP000240830"/>
    </source>
</evidence>
<dbReference type="GO" id="GO:0016592">
    <property type="term" value="C:mediator complex"/>
    <property type="evidence" value="ECO:0007669"/>
    <property type="project" value="InterPro"/>
</dbReference>
<keyword evidence="5 8" id="KW-0010">Activator</keyword>
<evidence type="ECO:0000256" key="3">
    <source>
        <dbReference type="ARBA" id="ARBA00019660"/>
    </source>
</evidence>
<evidence type="ECO:0000256" key="6">
    <source>
        <dbReference type="ARBA" id="ARBA00023163"/>
    </source>
</evidence>
<dbReference type="Proteomes" id="UP000240830">
    <property type="component" value="Unassembled WGS sequence"/>
</dbReference>
<comment type="subcellular location">
    <subcellularLocation>
        <location evidence="1 8">Nucleus</location>
    </subcellularLocation>
</comment>
<accession>A0A2H9TLI9</accession>
<evidence type="ECO:0000256" key="7">
    <source>
        <dbReference type="ARBA" id="ARBA00023242"/>
    </source>
</evidence>
<evidence type="ECO:0000256" key="4">
    <source>
        <dbReference type="ARBA" id="ARBA00023015"/>
    </source>
</evidence>
<dbReference type="OrthoDB" id="10257739at2759"/>
<evidence type="ECO:0000256" key="8">
    <source>
        <dbReference type="RuleBase" id="RU364129"/>
    </source>
</evidence>
<name>A0A2H9TLI9_9FUNG</name>
<evidence type="ECO:0000256" key="1">
    <source>
        <dbReference type="ARBA" id="ARBA00004123"/>
    </source>
</evidence>
<reference evidence="9 10" key="1">
    <citation type="submission" date="2016-10" db="EMBL/GenBank/DDBJ databases">
        <title>The genome of Paramicrosporidium saccamoebae is the missing link in understanding Cryptomycota and Microsporidia evolution.</title>
        <authorList>
            <person name="Quandt C.A."/>
            <person name="Beaudet D."/>
            <person name="Corsaro D."/>
            <person name="Michel R."/>
            <person name="Corradi N."/>
            <person name="James T."/>
        </authorList>
    </citation>
    <scope>NUCLEOTIDE SEQUENCE [LARGE SCALE GENOMIC DNA]</scope>
    <source>
        <strain evidence="9 10">KSL3</strain>
    </source>
</reference>
<evidence type="ECO:0000256" key="2">
    <source>
        <dbReference type="ARBA" id="ARBA00006378"/>
    </source>
</evidence>
<evidence type="ECO:0000313" key="9">
    <source>
        <dbReference type="EMBL" id="PJF18510.1"/>
    </source>
</evidence>
<dbReference type="AlphaFoldDB" id="A0A2H9TLI9"/>
<dbReference type="InterPro" id="IPR038089">
    <property type="entry name" value="Med31_sf"/>
</dbReference>
<proteinExistence type="inferred from homology"/>
<dbReference type="InterPro" id="IPR008831">
    <property type="entry name" value="Mediator_Med31"/>
</dbReference>
<dbReference type="Pfam" id="PF05669">
    <property type="entry name" value="Med31"/>
    <property type="match status" value="1"/>
</dbReference>
<keyword evidence="6 8" id="KW-0804">Transcription</keyword>